<feature type="compositionally biased region" description="Polar residues" evidence="1">
    <location>
        <begin position="158"/>
        <end position="172"/>
    </location>
</feature>
<reference evidence="4 5" key="1">
    <citation type="submission" date="2012-05" db="EMBL/GenBank/DDBJ databases">
        <authorList>
            <person name="Harkins D.M."/>
            <person name="Madupu R."/>
            <person name="Durkin A.S."/>
            <person name="Torralba M."/>
            <person name="Methe B."/>
            <person name="Sutton G.G."/>
            <person name="Nelson K.E."/>
        </authorList>
    </citation>
    <scope>NUCLEOTIDE SEQUENCE [LARGE SCALE GENOMIC DNA]</scope>
    <source>
        <strain evidence="4 5">F0489</strain>
    </source>
</reference>
<feature type="domain" description="AMIN-like" evidence="3">
    <location>
        <begin position="99"/>
        <end position="228"/>
    </location>
</feature>
<dbReference type="Proteomes" id="UP000002941">
    <property type="component" value="Unassembled WGS sequence"/>
</dbReference>
<proteinExistence type="predicted"/>
<dbReference type="RefSeq" id="WP_008732687.1">
    <property type="nucleotide sequence ID" value="NZ_AKFT01000177.1"/>
</dbReference>
<dbReference type="PROSITE" id="PS51257">
    <property type="entry name" value="PROKAR_LIPOPROTEIN"/>
    <property type="match status" value="1"/>
</dbReference>
<gene>
    <name evidence="4" type="ORF">HMPREF1318_0078</name>
</gene>
<feature type="chain" id="PRO_5003736718" evidence="2">
    <location>
        <begin position="23"/>
        <end position="249"/>
    </location>
</feature>
<sequence>MSHRSSALILAMLLSGALTLSACYEDTEATGPAPVESTAASGGSSTAPDEGSTGSGQADPSKGATSASPLDQQDQDSSNDPDWEIGGEGEEAAEGSALTIAEVRAGSHDGYSRIVLEFEGEGTPGWRAPEWVDSASTMGKGDPITVKGDHTLVIHGTGTASIQPTGQGSGQQRLDLDKGDGDEGDEGIEEAFVDPGFEGEFQVVLGTDSQTYRVFTLSDPTRLVIDVADDDQQGQDGQGDQDHHDDDNS</sequence>
<evidence type="ECO:0000313" key="4">
    <source>
        <dbReference type="EMBL" id="EJF39457.1"/>
    </source>
</evidence>
<keyword evidence="2" id="KW-0732">Signal</keyword>
<feature type="compositionally biased region" description="Low complexity" evidence="1">
    <location>
        <begin position="37"/>
        <end position="47"/>
    </location>
</feature>
<dbReference type="InterPro" id="IPR056303">
    <property type="entry name" value="AMIN-like"/>
</dbReference>
<evidence type="ECO:0000259" key="3">
    <source>
        <dbReference type="Pfam" id="PF24837"/>
    </source>
</evidence>
<dbReference type="Pfam" id="PF24837">
    <property type="entry name" value="AMIN-like"/>
    <property type="match status" value="1"/>
</dbReference>
<feature type="signal peptide" evidence="2">
    <location>
        <begin position="1"/>
        <end position="22"/>
    </location>
</feature>
<evidence type="ECO:0000256" key="1">
    <source>
        <dbReference type="SAM" id="MobiDB-lite"/>
    </source>
</evidence>
<dbReference type="EMBL" id="AKFT01000177">
    <property type="protein sequence ID" value="EJF39457.1"/>
    <property type="molecule type" value="Genomic_DNA"/>
</dbReference>
<keyword evidence="5" id="KW-1185">Reference proteome</keyword>
<feature type="region of interest" description="Disordered" evidence="1">
    <location>
        <begin position="28"/>
        <end position="96"/>
    </location>
</feature>
<comment type="caution">
    <text evidence="4">The sequence shown here is derived from an EMBL/GenBank/DDBJ whole genome shotgun (WGS) entry which is preliminary data.</text>
</comment>
<organism evidence="4 5">
    <name type="scientific">Actinomyces massiliensis F0489</name>
    <dbReference type="NCBI Taxonomy" id="1125718"/>
    <lineage>
        <taxon>Bacteria</taxon>
        <taxon>Bacillati</taxon>
        <taxon>Actinomycetota</taxon>
        <taxon>Actinomycetes</taxon>
        <taxon>Actinomycetales</taxon>
        <taxon>Actinomycetaceae</taxon>
        <taxon>Actinomyces</taxon>
    </lineage>
</organism>
<name>J0N4V0_9ACTO</name>
<feature type="compositionally biased region" description="Basic and acidic residues" evidence="1">
    <location>
        <begin position="240"/>
        <end position="249"/>
    </location>
</feature>
<feature type="region of interest" description="Disordered" evidence="1">
    <location>
        <begin position="225"/>
        <end position="249"/>
    </location>
</feature>
<dbReference type="eggNOG" id="COG5401">
    <property type="taxonomic scope" value="Bacteria"/>
</dbReference>
<dbReference type="PATRIC" id="fig|1125718.3.peg.2247"/>
<dbReference type="AlphaFoldDB" id="J0N4V0"/>
<evidence type="ECO:0000256" key="2">
    <source>
        <dbReference type="SAM" id="SignalP"/>
    </source>
</evidence>
<feature type="compositionally biased region" description="Acidic residues" evidence="1">
    <location>
        <begin position="73"/>
        <end position="93"/>
    </location>
</feature>
<dbReference type="OrthoDB" id="3393679at2"/>
<evidence type="ECO:0000313" key="5">
    <source>
        <dbReference type="Proteomes" id="UP000002941"/>
    </source>
</evidence>
<feature type="region of interest" description="Disordered" evidence="1">
    <location>
        <begin position="158"/>
        <end position="186"/>
    </location>
</feature>
<feature type="compositionally biased region" description="Polar residues" evidence="1">
    <location>
        <begin position="55"/>
        <end position="67"/>
    </location>
</feature>
<accession>J0N4V0</accession>
<protein>
    <submittedName>
        <fullName evidence="4">AMIN domain protein</fullName>
    </submittedName>
</protein>